<dbReference type="AlphaFoldDB" id="A0A484HIT1"/>
<accession>A0A484HIT1</accession>
<reference evidence="1" key="1">
    <citation type="submission" date="2019-01" db="EMBL/GenBank/DDBJ databases">
        <authorList>
            <consortium name="Genoscope - CEA"/>
            <person name="William W."/>
        </authorList>
    </citation>
    <scope>NUCLEOTIDE SEQUENCE</scope>
    <source>
        <strain evidence="1">CR-1</strain>
    </source>
</reference>
<proteinExistence type="predicted"/>
<sequence length="206" mass="22451">MINMNEERYCPRVEMEGGAGAMRPFFFILRKGFGVRAQNGTSVTDFLRRDMGISEEILEQRIQTLFLNGKALDDPALSLLYDGASLALSSAMPGVAGATLRKGGAYAPMRAAISLDGPGDGDGESGHAPKDGRVRVKLFNMMARELGPFFWKKGIFISGPDLADALGGAEADRMEFFLDGEEITVRDLIEKIKNEPRALFRARISG</sequence>
<dbReference type="EMBL" id="CAACVI010000049">
    <property type="protein sequence ID" value="VEN75082.1"/>
    <property type="molecule type" value="Genomic_DNA"/>
</dbReference>
<name>A0A484HIT1_9BACT</name>
<protein>
    <submittedName>
        <fullName evidence="1">Uncharacterized protein</fullName>
    </submittedName>
</protein>
<evidence type="ECO:0000313" key="1">
    <source>
        <dbReference type="EMBL" id="VEN75082.1"/>
    </source>
</evidence>
<gene>
    <name evidence="1" type="ORF">EPICR_60069</name>
</gene>
<organism evidence="1">
    <name type="scientific">uncultured Desulfobacteraceae bacterium</name>
    <dbReference type="NCBI Taxonomy" id="218296"/>
    <lineage>
        <taxon>Bacteria</taxon>
        <taxon>Pseudomonadati</taxon>
        <taxon>Thermodesulfobacteriota</taxon>
        <taxon>Desulfobacteria</taxon>
        <taxon>Desulfobacterales</taxon>
        <taxon>Desulfobacteraceae</taxon>
        <taxon>environmental samples</taxon>
    </lineage>
</organism>